<dbReference type="GO" id="GO:0030246">
    <property type="term" value="F:carbohydrate binding"/>
    <property type="evidence" value="ECO:0007669"/>
    <property type="project" value="UniProtKB-ARBA"/>
</dbReference>
<name>A0A2S9I9R5_9GAMM</name>
<dbReference type="PRINTS" id="PR00036">
    <property type="entry name" value="HTHLACI"/>
</dbReference>
<dbReference type="InterPro" id="IPR000843">
    <property type="entry name" value="HTH_LacI"/>
</dbReference>
<dbReference type="InterPro" id="IPR028082">
    <property type="entry name" value="Peripla_BP_I"/>
</dbReference>
<dbReference type="PANTHER" id="PTHR46847:SF1">
    <property type="entry name" value="D-ALLOSE-BINDING PERIPLASMIC PROTEIN-RELATED"/>
    <property type="match status" value="1"/>
</dbReference>
<evidence type="ECO:0000313" key="5">
    <source>
        <dbReference type="EMBL" id="PRD14540.1"/>
    </source>
</evidence>
<dbReference type="GO" id="GO:0006355">
    <property type="term" value="P:regulation of DNA-templated transcription"/>
    <property type="evidence" value="ECO:0007669"/>
    <property type="project" value="InterPro"/>
</dbReference>
<proteinExistence type="inferred from homology"/>
<evidence type="ECO:0000256" key="3">
    <source>
        <dbReference type="ARBA" id="ARBA00022729"/>
    </source>
</evidence>
<reference evidence="5 6" key="1">
    <citation type="submission" date="2017-10" db="EMBL/GenBank/DDBJ databases">
        <title>Draft genome of two endophytic bacteria isolated from 'guarana' Paullinia cupana (Mart.) Ducke.</title>
        <authorList>
            <person name="Siqueira K.A."/>
            <person name="Liotti R.G."/>
            <person name="Mendes T.A."/>
            <person name="Soares M.A."/>
        </authorList>
    </citation>
    <scope>NUCLEOTIDE SEQUENCE [LARGE SCALE GENOMIC DNA]</scope>
    <source>
        <strain evidence="5 6">342</strain>
    </source>
</reference>
<evidence type="ECO:0000259" key="4">
    <source>
        <dbReference type="PROSITE" id="PS50932"/>
    </source>
</evidence>
<dbReference type="GO" id="GO:0030313">
    <property type="term" value="C:cell envelope"/>
    <property type="evidence" value="ECO:0007669"/>
    <property type="project" value="UniProtKB-SubCell"/>
</dbReference>
<dbReference type="RefSeq" id="WP_105593604.1">
    <property type="nucleotide sequence ID" value="NZ_PDET01000010.1"/>
</dbReference>
<dbReference type="CDD" id="cd01392">
    <property type="entry name" value="HTH_LacI"/>
    <property type="match status" value="1"/>
</dbReference>
<dbReference type="PROSITE" id="PS50932">
    <property type="entry name" value="HTH_LACI_2"/>
    <property type="match status" value="1"/>
</dbReference>
<dbReference type="OrthoDB" id="5756154at2"/>
<organism evidence="5 6">
    <name type="scientific">Pantoea coffeiphila</name>
    <dbReference type="NCBI Taxonomy" id="1465635"/>
    <lineage>
        <taxon>Bacteria</taxon>
        <taxon>Pseudomonadati</taxon>
        <taxon>Pseudomonadota</taxon>
        <taxon>Gammaproteobacteria</taxon>
        <taxon>Enterobacterales</taxon>
        <taxon>Erwiniaceae</taxon>
        <taxon>Pantoea</taxon>
    </lineage>
</organism>
<dbReference type="GO" id="GO:0055085">
    <property type="term" value="P:transmembrane transport"/>
    <property type="evidence" value="ECO:0007669"/>
    <property type="project" value="UniProtKB-ARBA"/>
</dbReference>
<dbReference type="SUPFAM" id="SSF47413">
    <property type="entry name" value="lambda repressor-like DNA-binding domains"/>
    <property type="match status" value="1"/>
</dbReference>
<dbReference type="Gene3D" id="1.10.260.40">
    <property type="entry name" value="lambda repressor-like DNA-binding domains"/>
    <property type="match status" value="1"/>
</dbReference>
<dbReference type="SUPFAM" id="SSF53822">
    <property type="entry name" value="Periplasmic binding protein-like I"/>
    <property type="match status" value="1"/>
</dbReference>
<dbReference type="InterPro" id="IPR025997">
    <property type="entry name" value="SBP_2_dom"/>
</dbReference>
<feature type="domain" description="HTH lacI-type" evidence="4">
    <location>
        <begin position="4"/>
        <end position="64"/>
    </location>
</feature>
<comment type="caution">
    <text evidence="5">The sequence shown here is derived from an EMBL/GenBank/DDBJ whole genome shotgun (WGS) entry which is preliminary data.</text>
</comment>
<dbReference type="Proteomes" id="UP000239181">
    <property type="component" value="Unassembled WGS sequence"/>
</dbReference>
<dbReference type="Gene3D" id="3.40.50.2300">
    <property type="match status" value="2"/>
</dbReference>
<dbReference type="SMART" id="SM00354">
    <property type="entry name" value="HTH_LACI"/>
    <property type="match status" value="1"/>
</dbReference>
<dbReference type="GO" id="GO:0003677">
    <property type="term" value="F:DNA binding"/>
    <property type="evidence" value="ECO:0007669"/>
    <property type="project" value="InterPro"/>
</dbReference>
<evidence type="ECO:0000256" key="1">
    <source>
        <dbReference type="ARBA" id="ARBA00004196"/>
    </source>
</evidence>
<comment type="subcellular location">
    <subcellularLocation>
        <location evidence="1">Cell envelope</location>
    </subcellularLocation>
</comment>
<dbReference type="CDD" id="cd06307">
    <property type="entry name" value="PBP1_sugar_binding"/>
    <property type="match status" value="1"/>
</dbReference>
<keyword evidence="3" id="KW-0732">Signal</keyword>
<evidence type="ECO:0000313" key="6">
    <source>
        <dbReference type="Proteomes" id="UP000239181"/>
    </source>
</evidence>
<protein>
    <submittedName>
        <fullName evidence="5">LacI family transcriptional regulator</fullName>
    </submittedName>
</protein>
<dbReference type="PANTHER" id="PTHR46847">
    <property type="entry name" value="D-ALLOSE-BINDING PERIPLASMIC PROTEIN-RELATED"/>
    <property type="match status" value="1"/>
</dbReference>
<accession>A0A2S9I9R5</accession>
<dbReference type="InterPro" id="IPR010982">
    <property type="entry name" value="Lambda_DNA-bd_dom_sf"/>
</dbReference>
<dbReference type="AlphaFoldDB" id="A0A2S9I9R5"/>
<dbReference type="Pfam" id="PF13407">
    <property type="entry name" value="Peripla_BP_4"/>
    <property type="match status" value="1"/>
</dbReference>
<gene>
    <name evidence="5" type="ORF">CQW29_15340</name>
</gene>
<keyword evidence="6" id="KW-1185">Reference proteome</keyword>
<sequence>MKKTTLTDIAREAGVGVATVDRVLNRRAPVRAETENRVVQAATRLGYRFSPEFLADAAADSTSGSGGALRIGVILLSRDYSFYDTFARSLEKQASPHCQPGTRVEFVFHDIHAVEAAAASIDEMSNRVNTLVLIALDNALVRRAVQKAAKKGVKVFTLLSDLSPCDHTGYIGLDNRKAGRTAAWIVQRLSGPPGKVGVIIGDNRFLCQETCEISFRSYLREHATGHTVLEPVTSFENVEQGYHATTQLIQSHPDLSVIYAPCGGVEGVVNALRDSGKKDEITLICHGPLQDAQLALIDGTLDIMVSHRLEELAGSVVEAMLQANSEAHGNFISLHSSFELITKENV</sequence>
<evidence type="ECO:0000256" key="2">
    <source>
        <dbReference type="ARBA" id="ARBA00007639"/>
    </source>
</evidence>
<dbReference type="Pfam" id="PF00356">
    <property type="entry name" value="LacI"/>
    <property type="match status" value="1"/>
</dbReference>
<dbReference type="EMBL" id="PDET01000010">
    <property type="protein sequence ID" value="PRD14540.1"/>
    <property type="molecule type" value="Genomic_DNA"/>
</dbReference>
<dbReference type="PROSITE" id="PS00356">
    <property type="entry name" value="HTH_LACI_1"/>
    <property type="match status" value="1"/>
</dbReference>
<comment type="similarity">
    <text evidence="2">Belongs to the bacterial solute-binding protein 2 family.</text>
</comment>